<feature type="domain" description="DAHP synthetase I/KDSA" evidence="2">
    <location>
        <begin position="150"/>
        <end position="273"/>
    </location>
</feature>
<dbReference type="AlphaFoldDB" id="G4CHA7"/>
<dbReference type="PANTHER" id="PTHR43018:SF3">
    <property type="entry name" value="CARBOXYSOME FORMATION PROTEIN"/>
    <property type="match status" value="1"/>
</dbReference>
<dbReference type="InterPro" id="IPR006218">
    <property type="entry name" value="DAHP1/KDSA"/>
</dbReference>
<dbReference type="InterPro" id="IPR041071">
    <property type="entry name" value="DAHP_snth_FXD"/>
</dbReference>
<organism evidence="4 5">
    <name type="scientific">Neisseria shayeganii 871</name>
    <dbReference type="NCBI Taxonomy" id="1032488"/>
    <lineage>
        <taxon>Bacteria</taxon>
        <taxon>Pseudomonadati</taxon>
        <taxon>Pseudomonadota</taxon>
        <taxon>Betaproteobacteria</taxon>
        <taxon>Neisseriales</taxon>
        <taxon>Neisseriaceae</taxon>
        <taxon>Neisseria</taxon>
    </lineage>
</organism>
<dbReference type="SUPFAM" id="SSF51569">
    <property type="entry name" value="Aldolase"/>
    <property type="match status" value="1"/>
</dbReference>
<dbReference type="GO" id="GO:0003849">
    <property type="term" value="F:3-deoxy-7-phosphoheptulonate synthase activity"/>
    <property type="evidence" value="ECO:0007669"/>
    <property type="project" value="UniProtKB-EC"/>
</dbReference>
<dbReference type="EMBL" id="AGAY01000034">
    <property type="protein sequence ID" value="EGY52817.1"/>
    <property type="molecule type" value="Genomic_DNA"/>
</dbReference>
<dbReference type="Pfam" id="PF00793">
    <property type="entry name" value="DAHP_synth_1"/>
    <property type="match status" value="1"/>
</dbReference>
<keyword evidence="1 4" id="KW-0808">Transferase</keyword>
<dbReference type="STRING" id="1032488.HMPREF9371_0996"/>
<dbReference type="InterPro" id="IPR013785">
    <property type="entry name" value="Aldolase_TIM"/>
</dbReference>
<accession>G4CHA7</accession>
<dbReference type="Gene3D" id="3.20.20.70">
    <property type="entry name" value="Aldolase class I"/>
    <property type="match status" value="1"/>
</dbReference>
<dbReference type="InterPro" id="IPR052899">
    <property type="entry name" value="Class-I_DAHP_synthase"/>
</dbReference>
<comment type="caution">
    <text evidence="4">The sequence shown here is derived from an EMBL/GenBank/DDBJ whole genome shotgun (WGS) entry which is preliminary data.</text>
</comment>
<evidence type="ECO:0000259" key="3">
    <source>
        <dbReference type="Pfam" id="PF18152"/>
    </source>
</evidence>
<evidence type="ECO:0000259" key="2">
    <source>
        <dbReference type="Pfam" id="PF00793"/>
    </source>
</evidence>
<protein>
    <submittedName>
        <fullName evidence="4">3-deoxy-7-phosphoheptulonate synthase</fullName>
        <ecNumber evidence="4">2.5.1.54</ecNumber>
    </submittedName>
</protein>
<dbReference type="Proteomes" id="UP000003019">
    <property type="component" value="Unassembled WGS sequence"/>
</dbReference>
<dbReference type="PANTHER" id="PTHR43018">
    <property type="entry name" value="PHOSPHO-2-DEHYDRO-3-DEOXYHEPTONATE ALDOLASE"/>
    <property type="match status" value="1"/>
</dbReference>
<dbReference type="HOGENOM" id="CLU_062599_3_0_4"/>
<dbReference type="EC" id="2.5.1.54" evidence="4"/>
<sequence>MPALFDVCRGQAMIIVMQRQADEAAVARVVDFIRSRGLSEHVSRGDERTIIGAVGDERVFDPQELQALPQVERAIRILSDWRIISRESRPDNTVLTVRGHRIGAGGCLTIPQAGWDGGLPEAGILYTDPFFVHPSPYYAAQQAGEKQRQQQMSALLAAAHAAGKAVVVRIRDVRQIQAALAAQADILYLGGELMTNRVLQQEVGLLNVPLILCKDKHHRAEEWLRAAEHIALKGNHHILLGESGTLSFDPQAPHRLDTEAICKAKKISHLPVIANIIRLPHRYMDAEVLHALAEAAGADGVIA</sequence>
<reference evidence="4 5" key="1">
    <citation type="submission" date="2011-05" db="EMBL/GenBank/DDBJ databases">
        <authorList>
            <person name="Muzny D."/>
            <person name="Qin X."/>
            <person name="Deng J."/>
            <person name="Jiang H."/>
            <person name="Liu Y."/>
            <person name="Qu J."/>
            <person name="Song X.-Z."/>
            <person name="Zhang L."/>
            <person name="Thornton R."/>
            <person name="Coyle M."/>
            <person name="Francisco L."/>
            <person name="Jackson L."/>
            <person name="Javaid M."/>
            <person name="Korchina V."/>
            <person name="Kovar C."/>
            <person name="Mata R."/>
            <person name="Mathew T."/>
            <person name="Ngo R."/>
            <person name="Nguyen L."/>
            <person name="Nguyen N."/>
            <person name="Okwuonu G."/>
            <person name="Ongeri F."/>
            <person name="Pham C."/>
            <person name="Simmons D."/>
            <person name="Wilczek-Boney K."/>
            <person name="Hale W."/>
            <person name="Jakkamsetti A."/>
            <person name="Pham P."/>
            <person name="Ruth R."/>
            <person name="San Lucas F."/>
            <person name="Warren J."/>
            <person name="Zhang J."/>
            <person name="Zhao Z."/>
            <person name="Zhou C."/>
            <person name="Zhu D."/>
            <person name="Lee S."/>
            <person name="Bess C."/>
            <person name="Blankenburg K."/>
            <person name="Forbes L."/>
            <person name="Fu Q."/>
            <person name="Gubbala S."/>
            <person name="Hirani K."/>
            <person name="Jayaseelan J.C."/>
            <person name="Lara F."/>
            <person name="Munidasa M."/>
            <person name="Palculict T."/>
            <person name="Patil S."/>
            <person name="Pu L.-L."/>
            <person name="Saada N."/>
            <person name="Tang L."/>
            <person name="Weissenberger G."/>
            <person name="Zhu Y."/>
            <person name="Hemphill L."/>
            <person name="Shang Y."/>
            <person name="Youmans B."/>
            <person name="Ayvaz T."/>
            <person name="Ross M."/>
            <person name="Santibanez J."/>
            <person name="Aqrawi P."/>
            <person name="Gross S."/>
            <person name="Joshi V."/>
            <person name="Fowler G."/>
            <person name="Nazareth L."/>
            <person name="Reid J."/>
            <person name="Worley K."/>
            <person name="Petrosino J."/>
            <person name="Highlander S."/>
            <person name="Gibbs R."/>
        </authorList>
    </citation>
    <scope>NUCLEOTIDE SEQUENCE [LARGE SCALE GENOMIC DNA]</scope>
    <source>
        <strain evidence="4 5">871</strain>
    </source>
</reference>
<evidence type="ECO:0000256" key="1">
    <source>
        <dbReference type="ARBA" id="ARBA00022679"/>
    </source>
</evidence>
<evidence type="ECO:0000313" key="4">
    <source>
        <dbReference type="EMBL" id="EGY52817.1"/>
    </source>
</evidence>
<dbReference type="Gene3D" id="3.30.70.1140">
    <property type="entry name" value="Phospho-2-dehydro-3-deoxyheptonate aldolase, domain 1"/>
    <property type="match status" value="1"/>
</dbReference>
<evidence type="ECO:0000313" key="5">
    <source>
        <dbReference type="Proteomes" id="UP000003019"/>
    </source>
</evidence>
<feature type="domain" description="DAHP synthase ferredoxin-like" evidence="3">
    <location>
        <begin position="13"/>
        <end position="78"/>
    </location>
</feature>
<dbReference type="Pfam" id="PF18152">
    <property type="entry name" value="DAHP_snth_FXD"/>
    <property type="match status" value="1"/>
</dbReference>
<gene>
    <name evidence="4" type="primary">aroF</name>
    <name evidence="4" type="ORF">HMPREF9371_0996</name>
</gene>
<name>G4CHA7_9NEIS</name>
<keyword evidence="5" id="KW-1185">Reference proteome</keyword>
<proteinExistence type="predicted"/>
<dbReference type="PATRIC" id="fig|1032488.3.peg.932"/>